<reference evidence="8 9" key="1">
    <citation type="journal article" date="2016" name="Mol. Biol. Evol.">
        <title>Comparative Genomics of Early-Diverging Mushroom-Forming Fungi Provides Insights into the Origins of Lignocellulose Decay Capabilities.</title>
        <authorList>
            <person name="Nagy L.G."/>
            <person name="Riley R."/>
            <person name="Tritt A."/>
            <person name="Adam C."/>
            <person name="Daum C."/>
            <person name="Floudas D."/>
            <person name="Sun H."/>
            <person name="Yadav J.S."/>
            <person name="Pangilinan J."/>
            <person name="Larsson K.H."/>
            <person name="Matsuura K."/>
            <person name="Barry K."/>
            <person name="Labutti K."/>
            <person name="Kuo R."/>
            <person name="Ohm R.A."/>
            <person name="Bhattacharya S.S."/>
            <person name="Shirouzu T."/>
            <person name="Yoshinaga Y."/>
            <person name="Martin F.M."/>
            <person name="Grigoriev I.V."/>
            <person name="Hibbett D.S."/>
        </authorList>
    </citation>
    <scope>NUCLEOTIDE SEQUENCE [LARGE SCALE GENOMIC DNA]</scope>
    <source>
        <strain evidence="8 9">TUFC12733</strain>
    </source>
</reference>
<evidence type="ECO:0000256" key="2">
    <source>
        <dbReference type="ARBA" id="ARBA00005866"/>
    </source>
</evidence>
<comment type="catalytic activity">
    <reaction evidence="1">
        <text>alpha-D-glucose 6-phosphate = beta-D-glucose 6-phosphate</text>
        <dbReference type="Rhea" id="RHEA:16249"/>
        <dbReference type="ChEBI" id="CHEBI:58225"/>
        <dbReference type="ChEBI" id="CHEBI:58247"/>
        <dbReference type="EC" id="5.1.3.15"/>
    </reaction>
</comment>
<comment type="similarity">
    <text evidence="3">Belongs to the phosducin family.</text>
</comment>
<protein>
    <recommendedName>
        <fullName evidence="4">glucose-6-phosphate 1-epimerase</fullName>
        <ecNumber evidence="4">5.1.3.15</ecNumber>
    </recommendedName>
</protein>
<dbReference type="Gene3D" id="3.40.30.10">
    <property type="entry name" value="Glutaredoxin"/>
    <property type="match status" value="1"/>
</dbReference>
<sequence length="600" mass="65323">MPVDIQPNRVVLHHPAGASATILLYGATVISWISGSHSALASASGLAGPAPPAPTAPLGAAAQFTSSTPAAPSERLFVSALASLDGSKPVRGGIPICWPIFGPPSREEYKALKQHGFARSSVWTYAETVLDAAEGVSGRFVLESSEQTEKLFPHPFKLVYTVTLAEHQLTTSLRVYNTGTAPLAFQALLHNYFRGEAASAGVQPLKGVRFVDKVRDGARDTEAREIVDVRSYTDRVYEAAGGAYTLTFPPSAHLSIKTHNLPDVTVWNPQETGSGMADMEPGGWERYVCVEPGHVARFVSLEPGGEWWGQQNAMDRFEQLILAGDLFGDATPASPPRTPSTLSPASSRSPSPSLPPNPHASSVQVGQGVPGRTGVKGVIRDAREANQIERERKSRELGERQKVWEEKGRGALSFREESEGKGRKMIRVAGEEKLAEGARKRFGHLREVGVEGFVDAVEEKDAWVVVHIYDPDVEACHSLDTTLALLARAYPHTKFLRARATTLGFASLLSAPSASADRTTRLDDLPEDEEWEYEEEEQDEVDLEMLPTMLVYKAGELRETWIRVDWEARDAGGVEQLLVKNGIIPSASGKQEDDDDSDWD</sequence>
<dbReference type="Gene3D" id="2.70.98.10">
    <property type="match status" value="1"/>
</dbReference>
<accession>A0A167K8A5</accession>
<feature type="compositionally biased region" description="Low complexity" evidence="6">
    <location>
        <begin position="339"/>
        <end position="351"/>
    </location>
</feature>
<evidence type="ECO:0000256" key="3">
    <source>
        <dbReference type="ARBA" id="ARBA00009686"/>
    </source>
</evidence>
<dbReference type="PANTHER" id="PTHR11122:SF13">
    <property type="entry name" value="GLUCOSE-6-PHOSPHATE 1-EPIMERASE"/>
    <property type="match status" value="1"/>
</dbReference>
<dbReference type="InterPro" id="IPR014718">
    <property type="entry name" value="GH-type_carb-bd"/>
</dbReference>
<feature type="compositionally biased region" description="Basic and acidic residues" evidence="6">
    <location>
        <begin position="378"/>
        <end position="397"/>
    </location>
</feature>
<dbReference type="OrthoDB" id="1659429at2759"/>
<name>A0A167K8A5_CALVF</name>
<feature type="region of interest" description="Disordered" evidence="6">
    <location>
        <begin position="328"/>
        <end position="397"/>
    </location>
</feature>
<evidence type="ECO:0000256" key="4">
    <source>
        <dbReference type="ARBA" id="ARBA00012083"/>
    </source>
</evidence>
<gene>
    <name evidence="8" type="ORF">CALVIDRAFT_600025</name>
</gene>
<dbReference type="InterPro" id="IPR025532">
    <property type="entry name" value="G6P_1-epimerase"/>
</dbReference>
<dbReference type="SUPFAM" id="SSF74650">
    <property type="entry name" value="Galactose mutarotase-like"/>
    <property type="match status" value="1"/>
</dbReference>
<dbReference type="Pfam" id="PF01263">
    <property type="entry name" value="Aldose_epim"/>
    <property type="match status" value="1"/>
</dbReference>
<dbReference type="InterPro" id="IPR011013">
    <property type="entry name" value="Gal_mutarotase_sf_dom"/>
</dbReference>
<dbReference type="AlphaFoldDB" id="A0A167K8A5"/>
<dbReference type="STRING" id="1330018.A0A167K8A5"/>
<dbReference type="SUPFAM" id="SSF52833">
    <property type="entry name" value="Thioredoxin-like"/>
    <property type="match status" value="1"/>
</dbReference>
<dbReference type="CDD" id="cd09020">
    <property type="entry name" value="D-hex-6-P-epi_like"/>
    <property type="match status" value="1"/>
</dbReference>
<dbReference type="EMBL" id="KV417295">
    <property type="protein sequence ID" value="KZO94376.1"/>
    <property type="molecule type" value="Genomic_DNA"/>
</dbReference>
<dbReference type="GO" id="GO:0030246">
    <property type="term" value="F:carbohydrate binding"/>
    <property type="evidence" value="ECO:0007669"/>
    <property type="project" value="InterPro"/>
</dbReference>
<dbReference type="Pfam" id="PF02114">
    <property type="entry name" value="Phosducin"/>
    <property type="match status" value="1"/>
</dbReference>
<evidence type="ECO:0000256" key="1">
    <source>
        <dbReference type="ARBA" id="ARBA00001096"/>
    </source>
</evidence>
<dbReference type="GO" id="GO:0005737">
    <property type="term" value="C:cytoplasm"/>
    <property type="evidence" value="ECO:0007669"/>
    <property type="project" value="TreeGrafter"/>
</dbReference>
<dbReference type="GO" id="GO:0005975">
    <property type="term" value="P:carbohydrate metabolic process"/>
    <property type="evidence" value="ECO:0007669"/>
    <property type="project" value="InterPro"/>
</dbReference>
<evidence type="ECO:0000259" key="7">
    <source>
        <dbReference type="Pfam" id="PF02114"/>
    </source>
</evidence>
<dbReference type="InterPro" id="IPR024253">
    <property type="entry name" value="Phosducin_thioredoxin-like_dom"/>
</dbReference>
<evidence type="ECO:0000313" key="8">
    <source>
        <dbReference type="EMBL" id="KZO94376.1"/>
    </source>
</evidence>
<evidence type="ECO:0000256" key="5">
    <source>
        <dbReference type="ARBA" id="ARBA00023235"/>
    </source>
</evidence>
<evidence type="ECO:0000313" key="9">
    <source>
        <dbReference type="Proteomes" id="UP000076738"/>
    </source>
</evidence>
<dbReference type="InterPro" id="IPR036249">
    <property type="entry name" value="Thioredoxin-like_sf"/>
</dbReference>
<keyword evidence="9" id="KW-1185">Reference proteome</keyword>
<dbReference type="Proteomes" id="UP000076738">
    <property type="component" value="Unassembled WGS sequence"/>
</dbReference>
<dbReference type="InterPro" id="IPR008183">
    <property type="entry name" value="Aldose_1/G6P_1-epimerase"/>
</dbReference>
<dbReference type="PANTHER" id="PTHR11122">
    <property type="entry name" value="APOSPORY-ASSOCIATED PROTEIN C-RELATED"/>
    <property type="match status" value="1"/>
</dbReference>
<dbReference type="GO" id="GO:0047938">
    <property type="term" value="F:glucose-6-phosphate 1-epimerase activity"/>
    <property type="evidence" value="ECO:0007669"/>
    <property type="project" value="UniProtKB-EC"/>
</dbReference>
<keyword evidence="5" id="KW-0413">Isomerase</keyword>
<comment type="similarity">
    <text evidence="2">Belongs to the glucose-6-phosphate 1-epimerase family.</text>
</comment>
<evidence type="ECO:0000256" key="6">
    <source>
        <dbReference type="SAM" id="MobiDB-lite"/>
    </source>
</evidence>
<feature type="domain" description="Phosducin" evidence="7">
    <location>
        <begin position="432"/>
        <end position="510"/>
    </location>
</feature>
<organism evidence="8 9">
    <name type="scientific">Calocera viscosa (strain TUFC12733)</name>
    <dbReference type="NCBI Taxonomy" id="1330018"/>
    <lineage>
        <taxon>Eukaryota</taxon>
        <taxon>Fungi</taxon>
        <taxon>Dikarya</taxon>
        <taxon>Basidiomycota</taxon>
        <taxon>Agaricomycotina</taxon>
        <taxon>Dacrymycetes</taxon>
        <taxon>Dacrymycetales</taxon>
        <taxon>Dacrymycetaceae</taxon>
        <taxon>Calocera</taxon>
    </lineage>
</organism>
<dbReference type="EC" id="5.1.3.15" evidence="4"/>
<proteinExistence type="inferred from homology"/>